<dbReference type="GO" id="GO:0016655">
    <property type="term" value="F:oxidoreductase activity, acting on NAD(P)H, quinone or similar compound as acceptor"/>
    <property type="evidence" value="ECO:0007669"/>
    <property type="project" value="UniProtKB-ARBA"/>
</dbReference>
<evidence type="ECO:0000256" key="1">
    <source>
        <dbReference type="ARBA" id="ARBA00022630"/>
    </source>
</evidence>
<gene>
    <name evidence="4" type="ORF">YA0853_21545</name>
</gene>
<evidence type="ECO:0000313" key="5">
    <source>
        <dbReference type="Proteomes" id="UP000645865"/>
    </source>
</evidence>
<dbReference type="RefSeq" id="WP_198712470.1">
    <property type="nucleotide sequence ID" value="NZ_JAEILH010000033.1"/>
</dbReference>
<dbReference type="Pfam" id="PF12682">
    <property type="entry name" value="Flavodoxin_4"/>
    <property type="match status" value="1"/>
</dbReference>
<dbReference type="InterPro" id="IPR029039">
    <property type="entry name" value="Flavoprotein-like_sf"/>
</dbReference>
<comment type="caution">
    <text evidence="4">The sequence shown here is derived from an EMBL/GenBank/DDBJ whole genome shotgun (WGS) entry which is preliminary data.</text>
</comment>
<name>A0A8I1E7F1_9PSED</name>
<evidence type="ECO:0000259" key="3">
    <source>
        <dbReference type="PROSITE" id="PS50902"/>
    </source>
</evidence>
<dbReference type="PROSITE" id="PS50902">
    <property type="entry name" value="FLAVODOXIN_LIKE"/>
    <property type="match status" value="1"/>
</dbReference>
<dbReference type="PANTHER" id="PTHR39201:SF1">
    <property type="entry name" value="FLAVODOXIN-LIKE DOMAIN-CONTAINING PROTEIN"/>
    <property type="match status" value="1"/>
</dbReference>
<sequence>MTATHDSTRRLVMTALATLPLAGMATTQSGEVRRMGSRTLVAYFSRTGNTRVIAGLIHRQLETDLFEIRPATPYPEDYLATVDQARQERDSNYEPALESTISDISNYDTVFLGFPIWGETAPAVIRSFLSKHDLSGKTLIPFVTHGGYGLGNSQSVIASHASNAHLLTWLVMEADQERRTMETVMEWLKGVNVKA</sequence>
<evidence type="ECO:0000313" key="4">
    <source>
        <dbReference type="EMBL" id="MBI6626233.1"/>
    </source>
</evidence>
<protein>
    <submittedName>
        <fullName evidence="4">Flavodoxin</fullName>
    </submittedName>
</protein>
<feature type="domain" description="Flavodoxin-like" evidence="3">
    <location>
        <begin position="39"/>
        <end position="192"/>
    </location>
</feature>
<dbReference type="Gene3D" id="3.40.50.360">
    <property type="match status" value="1"/>
</dbReference>
<evidence type="ECO:0000256" key="2">
    <source>
        <dbReference type="ARBA" id="ARBA00022643"/>
    </source>
</evidence>
<dbReference type="PANTHER" id="PTHR39201">
    <property type="entry name" value="EXPORTED PROTEIN-RELATED"/>
    <property type="match status" value="1"/>
</dbReference>
<proteinExistence type="predicted"/>
<dbReference type="InterPro" id="IPR008254">
    <property type="entry name" value="Flavodoxin/NO_synth"/>
</dbReference>
<dbReference type="AlphaFoldDB" id="A0A8I1E7F1"/>
<accession>A0A8I1E7F1</accession>
<keyword evidence="1" id="KW-0285">Flavoprotein</keyword>
<reference evidence="4" key="1">
    <citation type="submission" date="2020-12" db="EMBL/GenBank/DDBJ databases">
        <title>Comparative genomic insights into the epidemiology and virulence of plant pathogenic Pseudomonads from Turkey.</title>
        <authorList>
            <person name="Dillon M."/>
            <person name="Ruiz-Bedoya T."/>
            <person name="Bendalovic-Torma C."/>
            <person name="Guttman K.M."/>
            <person name="Kwak H."/>
            <person name="Middleton M.A."/>
            <person name="Wang P.W."/>
            <person name="Horuz S."/>
            <person name="Aysan Y."/>
            <person name="Guttman D.S."/>
        </authorList>
    </citation>
    <scope>NUCLEOTIDE SEQUENCE</scope>
    <source>
        <strain evidence="4">S5_IA_3a</strain>
    </source>
</reference>
<organism evidence="4 5">
    <name type="scientific">Pseudomonas rhodesiae</name>
    <dbReference type="NCBI Taxonomy" id="76760"/>
    <lineage>
        <taxon>Bacteria</taxon>
        <taxon>Pseudomonadati</taxon>
        <taxon>Pseudomonadota</taxon>
        <taxon>Gammaproteobacteria</taxon>
        <taxon>Pseudomonadales</taxon>
        <taxon>Pseudomonadaceae</taxon>
        <taxon>Pseudomonas</taxon>
    </lineage>
</organism>
<dbReference type="GO" id="GO:0010181">
    <property type="term" value="F:FMN binding"/>
    <property type="evidence" value="ECO:0007669"/>
    <property type="project" value="InterPro"/>
</dbReference>
<dbReference type="Proteomes" id="UP000645865">
    <property type="component" value="Unassembled WGS sequence"/>
</dbReference>
<dbReference type="SUPFAM" id="SSF52218">
    <property type="entry name" value="Flavoproteins"/>
    <property type="match status" value="1"/>
</dbReference>
<keyword evidence="2" id="KW-0288">FMN</keyword>
<dbReference type="EMBL" id="JAEILH010000033">
    <property type="protein sequence ID" value="MBI6626233.1"/>
    <property type="molecule type" value="Genomic_DNA"/>
</dbReference>